<dbReference type="GO" id="GO:0051301">
    <property type="term" value="P:cell division"/>
    <property type="evidence" value="ECO:0007669"/>
    <property type="project" value="UniProtKB-KW"/>
</dbReference>
<comment type="caution">
    <text evidence="7">The sequence shown here is derived from an EMBL/GenBank/DDBJ whole genome shotgun (WGS) entry which is preliminary data.</text>
</comment>
<name>A0A8X8BS48_POLSE</name>
<dbReference type="InterPro" id="IPR036915">
    <property type="entry name" value="Cyclin-like_sf"/>
</dbReference>
<evidence type="ECO:0000256" key="1">
    <source>
        <dbReference type="ARBA" id="ARBA00022618"/>
    </source>
</evidence>
<dbReference type="AlphaFoldDB" id="A0A8X8BS48"/>
<keyword evidence="3" id="KW-0131">Cell cycle</keyword>
<keyword evidence="8" id="KW-1185">Reference proteome</keyword>
<dbReference type="InterPro" id="IPR006671">
    <property type="entry name" value="Cyclin_N"/>
</dbReference>
<gene>
    <name evidence="7" type="primary">Ccnd2_0</name>
    <name evidence="7" type="ORF">GTO96_0002128</name>
</gene>
<evidence type="ECO:0000259" key="5">
    <source>
        <dbReference type="SMART" id="SM00385"/>
    </source>
</evidence>
<comment type="similarity">
    <text evidence="4">Belongs to the cyclin family.</text>
</comment>
<evidence type="ECO:0000256" key="4">
    <source>
        <dbReference type="RuleBase" id="RU000383"/>
    </source>
</evidence>
<keyword evidence="1" id="KW-0132">Cell division</keyword>
<evidence type="ECO:0000313" key="7">
    <source>
        <dbReference type="EMBL" id="KAG2464502.1"/>
    </source>
</evidence>
<dbReference type="SUPFAM" id="SSF47954">
    <property type="entry name" value="Cyclin-like"/>
    <property type="match status" value="2"/>
</dbReference>
<keyword evidence="2 4" id="KW-0195">Cyclin</keyword>
<accession>A0A8X8BS48</accession>
<organism evidence="7 8">
    <name type="scientific">Polypterus senegalus</name>
    <name type="common">Senegal bichir</name>
    <dbReference type="NCBI Taxonomy" id="55291"/>
    <lineage>
        <taxon>Eukaryota</taxon>
        <taxon>Metazoa</taxon>
        <taxon>Chordata</taxon>
        <taxon>Craniata</taxon>
        <taxon>Vertebrata</taxon>
        <taxon>Euteleostomi</taxon>
        <taxon>Actinopterygii</taxon>
        <taxon>Polypteriformes</taxon>
        <taxon>Polypteridae</taxon>
        <taxon>Polypterus</taxon>
    </lineage>
</organism>
<dbReference type="Pfam" id="PF00134">
    <property type="entry name" value="Cyclin_N"/>
    <property type="match status" value="1"/>
</dbReference>
<evidence type="ECO:0000313" key="8">
    <source>
        <dbReference type="Proteomes" id="UP000886611"/>
    </source>
</evidence>
<reference evidence="7 8" key="1">
    <citation type="journal article" date="2021" name="Cell">
        <title>Tracing the genetic footprints of vertebrate landing in non-teleost ray-finned fishes.</title>
        <authorList>
            <person name="Bi X."/>
            <person name="Wang K."/>
            <person name="Yang L."/>
            <person name="Pan H."/>
            <person name="Jiang H."/>
            <person name="Wei Q."/>
            <person name="Fang M."/>
            <person name="Yu H."/>
            <person name="Zhu C."/>
            <person name="Cai Y."/>
            <person name="He Y."/>
            <person name="Gan X."/>
            <person name="Zeng H."/>
            <person name="Yu D."/>
            <person name="Zhu Y."/>
            <person name="Jiang H."/>
            <person name="Qiu Q."/>
            <person name="Yang H."/>
            <person name="Zhang Y.E."/>
            <person name="Wang W."/>
            <person name="Zhu M."/>
            <person name="He S."/>
            <person name="Zhang G."/>
        </authorList>
    </citation>
    <scope>NUCLEOTIDE SEQUENCE [LARGE SCALE GENOMIC DNA]</scope>
    <source>
        <strain evidence="7">Bchr_013</strain>
    </source>
</reference>
<dbReference type="PROSITE" id="PS00292">
    <property type="entry name" value="CYCLINS"/>
    <property type="match status" value="1"/>
</dbReference>
<dbReference type="SMART" id="SM01332">
    <property type="entry name" value="Cyclin_C"/>
    <property type="match status" value="1"/>
</dbReference>
<dbReference type="SMART" id="SM00385">
    <property type="entry name" value="CYCLIN"/>
    <property type="match status" value="1"/>
</dbReference>
<dbReference type="InterPro" id="IPR048258">
    <property type="entry name" value="Cyclins_cyclin-box"/>
</dbReference>
<dbReference type="Proteomes" id="UP000886611">
    <property type="component" value="Unassembled WGS sequence"/>
</dbReference>
<feature type="domain" description="Cyclin C-terminal" evidence="6">
    <location>
        <begin position="173"/>
        <end position="303"/>
    </location>
</feature>
<dbReference type="Pfam" id="PF02984">
    <property type="entry name" value="Cyclin_C"/>
    <property type="match status" value="1"/>
</dbReference>
<feature type="non-terminal residue" evidence="7">
    <location>
        <position position="1"/>
    </location>
</feature>
<proteinExistence type="inferred from homology"/>
<dbReference type="Gene3D" id="1.10.472.10">
    <property type="entry name" value="Cyclin-like"/>
    <property type="match status" value="2"/>
</dbReference>
<dbReference type="EMBL" id="JAATIS010003638">
    <property type="protein sequence ID" value="KAG2464502.1"/>
    <property type="molecule type" value="Genomic_DNA"/>
</dbReference>
<evidence type="ECO:0000256" key="3">
    <source>
        <dbReference type="ARBA" id="ARBA00023306"/>
    </source>
</evidence>
<sequence length="316" mass="36328">MHKDTEERCRMNLQTWEYSKNMNEVFTAGTLRATIDSSQLEDERTLRNLLAMEEKHPPRLNYFDTVQSDLQPSMRRVLAEWMLQVCEDENCEEKVFPLAMDYLDRYLSCFILKKSHLQLLGSVCMLLASKLLDTVPLKATKICIYTDNSITVTELLEWERIVVERLKWDLLAVLPNDFLEHILQRLPEIPEEKLDLIHKHAQIFVALCTTELKFFMTPPSMIACASIAAAIRGLESLDKCLGSDEMTEHLATITAADVDCLRSCLEQLELTLEMYLPSKTYRPEESNSCTPTNILDVRLSPHSVELVADTTPRKDL</sequence>
<evidence type="ECO:0000256" key="2">
    <source>
        <dbReference type="ARBA" id="ARBA00023127"/>
    </source>
</evidence>
<dbReference type="InterPro" id="IPR039361">
    <property type="entry name" value="Cyclin"/>
</dbReference>
<feature type="non-terminal residue" evidence="7">
    <location>
        <position position="316"/>
    </location>
</feature>
<dbReference type="FunFam" id="1.10.472.10:FF:000003">
    <property type="entry name" value="G1/S-specific cyclin-D2"/>
    <property type="match status" value="1"/>
</dbReference>
<dbReference type="InterPro" id="IPR013763">
    <property type="entry name" value="Cyclin-like_dom"/>
</dbReference>
<evidence type="ECO:0000259" key="6">
    <source>
        <dbReference type="SMART" id="SM01332"/>
    </source>
</evidence>
<protein>
    <submittedName>
        <fullName evidence="7">CCND2 protein</fullName>
    </submittedName>
</protein>
<dbReference type="InterPro" id="IPR004367">
    <property type="entry name" value="Cyclin_C-dom"/>
</dbReference>
<dbReference type="PANTHER" id="PTHR10177">
    <property type="entry name" value="CYCLINS"/>
    <property type="match status" value="1"/>
</dbReference>
<feature type="domain" description="Cyclin-like" evidence="5">
    <location>
        <begin position="80"/>
        <end position="164"/>
    </location>
</feature>